<proteinExistence type="predicted"/>
<gene>
    <name evidence="3" type="primary">SSCI81470.1</name>
    <name evidence="4" type="ORF">SPSC_02714</name>
</gene>
<evidence type="ECO:0000313" key="3">
    <source>
        <dbReference type="EMBL" id="CDS02064.1"/>
    </source>
</evidence>
<feature type="compositionally biased region" description="Basic residues" evidence="1">
    <location>
        <begin position="468"/>
        <end position="482"/>
    </location>
</feature>
<evidence type="ECO:0000313" key="4">
    <source>
        <dbReference type="EMBL" id="CDU24085.1"/>
    </source>
</evidence>
<keyword evidence="2" id="KW-1133">Transmembrane helix</keyword>
<keyword evidence="5" id="KW-1185">Reference proteome</keyword>
<reference evidence="4" key="1">
    <citation type="submission" date="2014-06" db="EMBL/GenBank/DDBJ databases">
        <authorList>
            <person name="Ju J."/>
            <person name="Zhang J."/>
        </authorList>
    </citation>
    <scope>NUCLEOTIDE SEQUENCE</scope>
    <source>
        <strain evidence="4">SscI8</strain>
    </source>
</reference>
<name>A0A0F7S450_9BASI</name>
<feature type="compositionally biased region" description="Low complexity" evidence="1">
    <location>
        <begin position="584"/>
        <end position="602"/>
    </location>
</feature>
<dbReference type="EMBL" id="CCFA01004931">
    <property type="protein sequence ID" value="CDS02064.1"/>
    <property type="molecule type" value="Genomic_DNA"/>
</dbReference>
<accession>A0A0F7S450</accession>
<feature type="region of interest" description="Disordered" evidence="1">
    <location>
        <begin position="441"/>
        <end position="528"/>
    </location>
</feature>
<dbReference type="Proteomes" id="UP000242770">
    <property type="component" value="Unassembled WGS sequence"/>
</dbReference>
<feature type="compositionally biased region" description="Acidic residues" evidence="1">
    <location>
        <begin position="497"/>
        <end position="509"/>
    </location>
</feature>
<dbReference type="EMBL" id="LK056664">
    <property type="protein sequence ID" value="CDU24085.1"/>
    <property type="molecule type" value="Genomic_DNA"/>
</dbReference>
<evidence type="ECO:0008006" key="6">
    <source>
        <dbReference type="Google" id="ProtNLM"/>
    </source>
</evidence>
<feature type="compositionally biased region" description="Basic and acidic residues" evidence="1">
    <location>
        <begin position="720"/>
        <end position="729"/>
    </location>
</feature>
<feature type="region of interest" description="Disordered" evidence="1">
    <location>
        <begin position="543"/>
        <end position="639"/>
    </location>
</feature>
<keyword evidence="2" id="KW-0472">Membrane</keyword>
<feature type="compositionally biased region" description="Low complexity" evidence="1">
    <location>
        <begin position="620"/>
        <end position="630"/>
    </location>
</feature>
<sequence length="729" mass="77727">MAPRLSLRSLHIRDSDPDSTFQGHDSEAIANALAAHSQKMADIAQELTASSSTYQGHDSSDIAKAIQSYVVNHQDSPWSQKFTQPSDIPAATDQPTTDLAASMLAASPASSIGTTATLAPVFSLSALIHDQYWMSIILCIVWILSGLFLLFFGWASFFWGCNLGTSRKRIDEKVQKASRLGPLFAGPPLAGGVGGVVVGFLFFSFLTSVVTASICVAEIKSISSTSYFIIWLLPGLFGAFLAGHWPLFTRAFTGLLSGACLTLIVTAMFGIHTLIIRAIIVAVCTSLITAPLLLPRRNVIHFHLLNICTSIIGMVTFLDGVALFAPPRASSDAWIDLWVLLFAGDNSTSELSAAKKWGSSAFKGFIAASVLGTLVGFLFELLFHKHAAEDPDMEWNNYLGTYTQRLENQDSTDPHDRAGSFEPAPSAWQKLSRAFGSSGRPAAYGNISTQNDLEKSPLTDLPAPTTRQHARRARSSKARKAPAKFAALDNGRKGLDLDDSDSDTTDYDSDSSLQKLNPRSSKAVSARSLLSKADADELADQLKPLSASGDSKPEKTAALHLPRPPSYRTNSSKSGTGSTGSGLSGTTVNSADNAAAADKLASPTRPFAQRSATMSPPPSFSASGSPATSPLVPSFPATPSLMNAINRIQAAQAQAKAWYETQQEQRSSPNPTSSQLELEKAPSKSLIQPASTKSADEPVTRAASPPAETGTPSFQSWWGKEVKRDPASS</sequence>
<dbReference type="OrthoDB" id="3364886at2759"/>
<keyword evidence="2" id="KW-0812">Transmembrane</keyword>
<reference evidence="3" key="2">
    <citation type="submission" date="2014-06" db="EMBL/GenBank/DDBJ databases">
        <authorList>
            <person name="Berkman J.Paul."/>
        </authorList>
    </citation>
    <scope>NUCLEOTIDE SEQUENCE [LARGE SCALE GENOMIC DNA]</scope>
</reference>
<feature type="transmembrane region" description="Helical" evidence="2">
    <location>
        <begin position="228"/>
        <end position="245"/>
    </location>
</feature>
<feature type="compositionally biased region" description="Polar residues" evidence="1">
    <location>
        <begin position="514"/>
        <end position="523"/>
    </location>
</feature>
<feature type="compositionally biased region" description="Polar residues" evidence="1">
    <location>
        <begin position="660"/>
        <end position="676"/>
    </location>
</feature>
<protein>
    <recommendedName>
        <fullName evidence="6">DUF4203 domain-containing protein</fullName>
    </recommendedName>
</protein>
<feature type="transmembrane region" description="Helical" evidence="2">
    <location>
        <begin position="300"/>
        <end position="325"/>
    </location>
</feature>
<organism evidence="3 5">
    <name type="scientific">Sporisorium scitamineum</name>
    <dbReference type="NCBI Taxonomy" id="49012"/>
    <lineage>
        <taxon>Eukaryota</taxon>
        <taxon>Fungi</taxon>
        <taxon>Dikarya</taxon>
        <taxon>Basidiomycota</taxon>
        <taxon>Ustilaginomycotina</taxon>
        <taxon>Ustilaginomycetes</taxon>
        <taxon>Ustilaginales</taxon>
        <taxon>Ustilaginaceae</taxon>
        <taxon>Sporisorium</taxon>
    </lineage>
</organism>
<feature type="transmembrane region" description="Helical" evidence="2">
    <location>
        <begin position="365"/>
        <end position="383"/>
    </location>
</feature>
<evidence type="ECO:0000256" key="2">
    <source>
        <dbReference type="SAM" id="Phobius"/>
    </source>
</evidence>
<evidence type="ECO:0000313" key="5">
    <source>
        <dbReference type="Proteomes" id="UP000242770"/>
    </source>
</evidence>
<feature type="transmembrane region" description="Helical" evidence="2">
    <location>
        <begin position="189"/>
        <end position="216"/>
    </location>
</feature>
<feature type="transmembrane region" description="Helical" evidence="2">
    <location>
        <begin position="132"/>
        <end position="159"/>
    </location>
</feature>
<dbReference type="AlphaFoldDB" id="A0A0F7S450"/>
<evidence type="ECO:0000256" key="1">
    <source>
        <dbReference type="SAM" id="MobiDB-lite"/>
    </source>
</evidence>
<feature type="region of interest" description="Disordered" evidence="1">
    <location>
        <begin position="652"/>
        <end position="729"/>
    </location>
</feature>
<reference evidence="5" key="3">
    <citation type="submission" date="2014-06" db="EMBL/GenBank/DDBJ databases">
        <authorList>
            <person name="Berkman P.J."/>
        </authorList>
    </citation>
    <scope>NUCLEOTIDE SEQUENCE [LARGE SCALE GENOMIC DNA]</scope>
</reference>